<reference evidence="2 3" key="2">
    <citation type="submission" date="2020-06" db="EMBL/GenBank/DDBJ databases">
        <title>Antribacter stalactiti gen. nov., sp. nov., a new member of the family Nacardiaceae isolated from a cave.</title>
        <authorList>
            <person name="Kim I.S."/>
        </authorList>
    </citation>
    <scope>NUCLEOTIDE SEQUENCE [LARGE SCALE GENOMIC DNA]</scope>
    <source>
        <strain evidence="2 3">YC2-7</strain>
    </source>
</reference>
<dbReference type="Proteomes" id="UP000535543">
    <property type="component" value="Unassembled WGS sequence"/>
</dbReference>
<sequence>MAFDTTAEIDEDRLSLLPAAIQKDVDAERIDGAVVLVAHNGEIVLHEAIGYADRAAGTPMQTNAVFWTASLVKHLSNTMLLRCVDRGDIAVTTQIREVIPEYATKGKNSTTVADLLLQRAGLPFAPNLPPEVLGNIQALTAAVCGMLPEREPGSTISYAATVAQSIMAEIVVRLDGQARDYREILAEQLLDPLKMVDTSLSARKSLAPRRVPVVVRDRRPGLLDAEILELLGNSTDEDFVVPAGAGLTTTSDYFRFTELFRREGEVDGIRLLSPALARYSIRSETGDEPNTMWSYAKGSRDWRTFPANLSLGFYVRGSGIFPHAFGQLASPTTYGGIGAGSNAFWVDPERNLTYVFLSTGLLEETRSWERHQRYSDLVHSAYID</sequence>
<keyword evidence="3" id="KW-1185">Reference proteome</keyword>
<dbReference type="SUPFAM" id="SSF56601">
    <property type="entry name" value="beta-lactamase/transpeptidase-like"/>
    <property type="match status" value="1"/>
</dbReference>
<evidence type="ECO:0000259" key="1">
    <source>
        <dbReference type="Pfam" id="PF00144"/>
    </source>
</evidence>
<gene>
    <name evidence="2" type="ORF">FGL95_02390</name>
</gene>
<dbReference type="RefSeq" id="WP_169584577.1">
    <property type="nucleotide sequence ID" value="NZ_VCQU01000001.1"/>
</dbReference>
<dbReference type="InterPro" id="IPR012338">
    <property type="entry name" value="Beta-lactam/transpept-like"/>
</dbReference>
<evidence type="ECO:0000313" key="2">
    <source>
        <dbReference type="EMBL" id="NMN93889.1"/>
    </source>
</evidence>
<organism evidence="2 3">
    <name type="scientific">Antrihabitans stalactiti</name>
    <dbReference type="NCBI Taxonomy" id="2584121"/>
    <lineage>
        <taxon>Bacteria</taxon>
        <taxon>Bacillati</taxon>
        <taxon>Actinomycetota</taxon>
        <taxon>Actinomycetes</taxon>
        <taxon>Mycobacteriales</taxon>
        <taxon>Nocardiaceae</taxon>
        <taxon>Antrihabitans</taxon>
    </lineage>
</organism>
<evidence type="ECO:0000313" key="3">
    <source>
        <dbReference type="Proteomes" id="UP000535543"/>
    </source>
</evidence>
<dbReference type="PANTHER" id="PTHR43283:SF3">
    <property type="entry name" value="BETA-LACTAMASE FAMILY PROTEIN (AFU_ORTHOLOGUE AFUA_5G07500)"/>
    <property type="match status" value="1"/>
</dbReference>
<name>A0A848K662_9NOCA</name>
<dbReference type="Pfam" id="PF00144">
    <property type="entry name" value="Beta-lactamase"/>
    <property type="match status" value="1"/>
</dbReference>
<proteinExistence type="predicted"/>
<dbReference type="PANTHER" id="PTHR43283">
    <property type="entry name" value="BETA-LACTAMASE-RELATED"/>
    <property type="match status" value="1"/>
</dbReference>
<dbReference type="AlphaFoldDB" id="A0A848K662"/>
<dbReference type="EMBL" id="VCQU01000001">
    <property type="protein sequence ID" value="NMN93889.1"/>
    <property type="molecule type" value="Genomic_DNA"/>
</dbReference>
<protein>
    <submittedName>
        <fullName evidence="2">Beta-lactamase family protein</fullName>
    </submittedName>
</protein>
<reference evidence="2 3" key="1">
    <citation type="submission" date="2019-05" db="EMBL/GenBank/DDBJ databases">
        <authorList>
            <person name="Lee S.D."/>
        </authorList>
    </citation>
    <scope>NUCLEOTIDE SEQUENCE [LARGE SCALE GENOMIC DNA]</scope>
    <source>
        <strain evidence="2 3">YC2-7</strain>
    </source>
</reference>
<dbReference type="Gene3D" id="3.40.710.10">
    <property type="entry name" value="DD-peptidase/beta-lactamase superfamily"/>
    <property type="match status" value="1"/>
</dbReference>
<feature type="domain" description="Beta-lactamase-related" evidence="1">
    <location>
        <begin position="19"/>
        <end position="363"/>
    </location>
</feature>
<comment type="caution">
    <text evidence="2">The sequence shown here is derived from an EMBL/GenBank/DDBJ whole genome shotgun (WGS) entry which is preliminary data.</text>
</comment>
<dbReference type="InterPro" id="IPR001466">
    <property type="entry name" value="Beta-lactam-related"/>
</dbReference>
<accession>A0A848K662</accession>
<dbReference type="InterPro" id="IPR050789">
    <property type="entry name" value="Diverse_Enzym_Activities"/>
</dbReference>